<dbReference type="OrthoDB" id="411451at2759"/>
<keyword evidence="6" id="KW-1185">Reference proteome</keyword>
<dbReference type="Gene3D" id="3.40.50.300">
    <property type="entry name" value="P-loop containing nucleotide triphosphate hydrolases"/>
    <property type="match status" value="1"/>
</dbReference>
<dbReference type="PANTHER" id="PTHR10605:SF65">
    <property type="entry name" value="GH20068P"/>
    <property type="match status" value="1"/>
</dbReference>
<keyword evidence="4" id="KW-0472">Membrane</keyword>
<gene>
    <name evidence="5" type="ORF">OFUS_LOCUS22865</name>
</gene>
<keyword evidence="4" id="KW-1133">Transmembrane helix</keyword>
<sequence>CSIRMAFRVSFKIMILCWIAVFVLTIYIHNGHLHKFDSKNIEHKSPKLLESKNQEAAGSKSFNLKTIDDGESSKAFDEPTERNDIDKDDNVKKALMSNAEDINSIPNKEYLMTEDTQLQRRFPKAMIIGMAKCGTNAIQRSLELNPLLKSTSDEEVCLTFRKENFTLDSYRERLPLTLEQQVTITKCPQLLDNVWNIKALHDHFPEMKLIISLCDPVKQAVSSYVMHYEIKRERNLWPNLPPLDLLVFKSDGTVNEYSKYIRIYIDMLKPVFTLFPMEQILIIDGENFIKDPVMELSRVEDFLQVPRIISRDMFLFNATKGLFNGFTFLDGHTYHLKAGKGHPHPTYDQHFYDKLHTFYEPYNKKLFAKIGRTFNWNYNGKKVKV</sequence>
<dbReference type="Pfam" id="PF00685">
    <property type="entry name" value="Sulfotransfer_1"/>
    <property type="match status" value="1"/>
</dbReference>
<dbReference type="GO" id="GO:0008467">
    <property type="term" value="F:[heparan sulfate]-glucosamine 3-sulfotransferase activity"/>
    <property type="evidence" value="ECO:0007669"/>
    <property type="project" value="TreeGrafter"/>
</dbReference>
<dbReference type="InterPro" id="IPR037359">
    <property type="entry name" value="NST/OST"/>
</dbReference>
<reference evidence="5" key="1">
    <citation type="submission" date="2022-03" db="EMBL/GenBank/DDBJ databases">
        <authorList>
            <person name="Martin C."/>
        </authorList>
    </citation>
    <scope>NUCLEOTIDE SEQUENCE</scope>
</reference>
<feature type="compositionally biased region" description="Polar residues" evidence="3">
    <location>
        <begin position="54"/>
        <end position="64"/>
    </location>
</feature>
<evidence type="ECO:0000256" key="3">
    <source>
        <dbReference type="SAM" id="MobiDB-lite"/>
    </source>
</evidence>
<proteinExistence type="predicted"/>
<dbReference type="InterPro" id="IPR000863">
    <property type="entry name" value="Sulfotransferase_dom"/>
</dbReference>
<keyword evidence="2" id="KW-0325">Glycoprotein</keyword>
<dbReference type="InterPro" id="IPR027417">
    <property type="entry name" value="P-loop_NTPase"/>
</dbReference>
<organism evidence="5 6">
    <name type="scientific">Owenia fusiformis</name>
    <name type="common">Polychaete worm</name>
    <dbReference type="NCBI Taxonomy" id="6347"/>
    <lineage>
        <taxon>Eukaryota</taxon>
        <taxon>Metazoa</taxon>
        <taxon>Spiralia</taxon>
        <taxon>Lophotrochozoa</taxon>
        <taxon>Annelida</taxon>
        <taxon>Polychaeta</taxon>
        <taxon>Sedentaria</taxon>
        <taxon>Canalipalpata</taxon>
        <taxon>Sabellida</taxon>
        <taxon>Oweniida</taxon>
        <taxon>Oweniidae</taxon>
        <taxon>Owenia</taxon>
    </lineage>
</organism>
<dbReference type="AlphaFoldDB" id="A0A8J1TCR5"/>
<dbReference type="EMBL" id="CAIIXF020000011">
    <property type="protein sequence ID" value="CAH1798774.1"/>
    <property type="molecule type" value="Genomic_DNA"/>
</dbReference>
<feature type="compositionally biased region" description="Basic and acidic residues" evidence="3">
    <location>
        <begin position="66"/>
        <end position="83"/>
    </location>
</feature>
<dbReference type="PANTHER" id="PTHR10605">
    <property type="entry name" value="HEPARAN SULFATE SULFOTRANSFERASE"/>
    <property type="match status" value="1"/>
</dbReference>
<evidence type="ECO:0000313" key="5">
    <source>
        <dbReference type="EMBL" id="CAH1798774.1"/>
    </source>
</evidence>
<accession>A0A8J1TCR5</accession>
<feature type="transmembrane region" description="Helical" evidence="4">
    <location>
        <begin position="9"/>
        <end position="28"/>
    </location>
</feature>
<evidence type="ECO:0000256" key="1">
    <source>
        <dbReference type="ARBA" id="ARBA00022679"/>
    </source>
</evidence>
<keyword evidence="4" id="KW-0812">Transmembrane</keyword>
<keyword evidence="1" id="KW-0808">Transferase</keyword>
<evidence type="ECO:0000256" key="2">
    <source>
        <dbReference type="ARBA" id="ARBA00023180"/>
    </source>
</evidence>
<feature type="region of interest" description="Disordered" evidence="3">
    <location>
        <begin position="54"/>
        <end position="83"/>
    </location>
</feature>
<evidence type="ECO:0000256" key="4">
    <source>
        <dbReference type="SAM" id="Phobius"/>
    </source>
</evidence>
<evidence type="ECO:0000313" key="6">
    <source>
        <dbReference type="Proteomes" id="UP000749559"/>
    </source>
</evidence>
<comment type="caution">
    <text evidence="5">The sequence shown here is derived from an EMBL/GenBank/DDBJ whole genome shotgun (WGS) entry which is preliminary data.</text>
</comment>
<dbReference type="Proteomes" id="UP000749559">
    <property type="component" value="Unassembled WGS sequence"/>
</dbReference>
<protein>
    <submittedName>
        <fullName evidence="5">Uncharacterized protein</fullName>
    </submittedName>
</protein>
<dbReference type="SUPFAM" id="SSF52540">
    <property type="entry name" value="P-loop containing nucleoside triphosphate hydrolases"/>
    <property type="match status" value="1"/>
</dbReference>
<feature type="non-terminal residue" evidence="5">
    <location>
        <position position="1"/>
    </location>
</feature>
<name>A0A8J1TCR5_OWEFU</name>